<name>A0A2M7YHA3_9BACT</name>
<protein>
    <submittedName>
        <fullName evidence="2">Ferrous iron transporter B</fullName>
    </submittedName>
</protein>
<dbReference type="EMBL" id="PFWI01000050">
    <property type="protein sequence ID" value="PJA62360.1"/>
    <property type="molecule type" value="Genomic_DNA"/>
</dbReference>
<dbReference type="Proteomes" id="UP000229213">
    <property type="component" value="Unassembled WGS sequence"/>
</dbReference>
<comment type="caution">
    <text evidence="2">The sequence shown here is derived from an EMBL/GenBank/DDBJ whole genome shotgun (WGS) entry which is preliminary data.</text>
</comment>
<evidence type="ECO:0000313" key="2">
    <source>
        <dbReference type="EMBL" id="PJA62360.1"/>
    </source>
</evidence>
<feature type="non-terminal residue" evidence="2">
    <location>
        <position position="1"/>
    </location>
</feature>
<evidence type="ECO:0000256" key="1">
    <source>
        <dbReference type="SAM" id="Phobius"/>
    </source>
</evidence>
<keyword evidence="1" id="KW-1133">Transmembrane helix</keyword>
<dbReference type="AlphaFoldDB" id="A0A2M7YHA3"/>
<feature type="transmembrane region" description="Helical" evidence="1">
    <location>
        <begin position="27"/>
        <end position="48"/>
    </location>
</feature>
<proteinExistence type="predicted"/>
<accession>A0A2M7YHA3</accession>
<organism evidence="2 3">
    <name type="scientific">bacterium (Candidatus Ratteibacteria) CG_4_9_14_3_um_filter_41_21</name>
    <dbReference type="NCBI Taxonomy" id="2014289"/>
    <lineage>
        <taxon>Bacteria</taxon>
        <taxon>Candidatus Ratteibacteria</taxon>
    </lineage>
</organism>
<sequence length="78" mass="8327">SALIVGFLRKDVAVGMLGPLNLTTKQLIIGSTVLAIYFPCIATFIVLIRELGIKDMVKSALLMILTAIIVGGLMNLIL</sequence>
<evidence type="ECO:0000313" key="3">
    <source>
        <dbReference type="Proteomes" id="UP000229213"/>
    </source>
</evidence>
<reference evidence="3" key="1">
    <citation type="submission" date="2017-09" db="EMBL/GenBank/DDBJ databases">
        <title>Depth-based differentiation of microbial function through sediment-hosted aquifers and enrichment of novel symbionts in the deep terrestrial subsurface.</title>
        <authorList>
            <person name="Probst A.J."/>
            <person name="Ladd B."/>
            <person name="Jarett J.K."/>
            <person name="Geller-Mcgrath D.E."/>
            <person name="Sieber C.M.K."/>
            <person name="Emerson J.B."/>
            <person name="Anantharaman K."/>
            <person name="Thomas B.C."/>
            <person name="Malmstrom R."/>
            <person name="Stieglmeier M."/>
            <person name="Klingl A."/>
            <person name="Woyke T."/>
            <person name="Ryan C.M."/>
            <person name="Banfield J.F."/>
        </authorList>
    </citation>
    <scope>NUCLEOTIDE SEQUENCE [LARGE SCALE GENOMIC DNA]</scope>
</reference>
<keyword evidence="1" id="KW-0472">Membrane</keyword>
<keyword evidence="1" id="KW-0812">Transmembrane</keyword>
<gene>
    <name evidence="2" type="ORF">CO162_01530</name>
</gene>
<feature type="transmembrane region" description="Helical" evidence="1">
    <location>
        <begin position="60"/>
        <end position="77"/>
    </location>
</feature>